<organism evidence="2 3">
    <name type="scientific">Populus tomentosa</name>
    <name type="common">Chinese white poplar</name>
    <dbReference type="NCBI Taxonomy" id="118781"/>
    <lineage>
        <taxon>Eukaryota</taxon>
        <taxon>Viridiplantae</taxon>
        <taxon>Streptophyta</taxon>
        <taxon>Embryophyta</taxon>
        <taxon>Tracheophyta</taxon>
        <taxon>Spermatophyta</taxon>
        <taxon>Magnoliopsida</taxon>
        <taxon>eudicotyledons</taxon>
        <taxon>Gunneridae</taxon>
        <taxon>Pentapetalae</taxon>
        <taxon>rosids</taxon>
        <taxon>fabids</taxon>
        <taxon>Malpighiales</taxon>
        <taxon>Salicaceae</taxon>
        <taxon>Saliceae</taxon>
        <taxon>Populus</taxon>
    </lineage>
</organism>
<evidence type="ECO:0000259" key="1">
    <source>
        <dbReference type="PROSITE" id="PS51005"/>
    </source>
</evidence>
<dbReference type="Proteomes" id="UP000886885">
    <property type="component" value="Chromosome 9A"/>
</dbReference>
<reference evidence="2" key="1">
    <citation type="journal article" date="2020" name="bioRxiv">
        <title>Hybrid origin of Populus tomentosa Carr. identified through genome sequencing and phylogenomic analysis.</title>
        <authorList>
            <person name="An X."/>
            <person name="Gao K."/>
            <person name="Chen Z."/>
            <person name="Li J."/>
            <person name="Yang X."/>
            <person name="Yang X."/>
            <person name="Zhou J."/>
            <person name="Guo T."/>
            <person name="Zhao T."/>
            <person name="Huang S."/>
            <person name="Miao D."/>
            <person name="Khan W.U."/>
            <person name="Rao P."/>
            <person name="Ye M."/>
            <person name="Lei B."/>
            <person name="Liao W."/>
            <person name="Wang J."/>
            <person name="Ji L."/>
            <person name="Li Y."/>
            <person name="Guo B."/>
            <person name="Mustafa N.S."/>
            <person name="Li S."/>
            <person name="Yun Q."/>
            <person name="Keller S.R."/>
            <person name="Mao J."/>
            <person name="Zhang R."/>
            <person name="Strauss S.H."/>
        </authorList>
    </citation>
    <scope>NUCLEOTIDE SEQUENCE</scope>
    <source>
        <strain evidence="2">GM15</strain>
        <tissue evidence="2">Leaf</tissue>
    </source>
</reference>
<protein>
    <recommendedName>
        <fullName evidence="1">NAC domain-containing protein</fullName>
    </recommendedName>
</protein>
<dbReference type="PANTHER" id="PTHR31744:SF220">
    <property type="entry name" value="LOW QUALITY PROTEIN: NAC DOMAIN-CONTAINING PROTEIN 90-LIKE"/>
    <property type="match status" value="1"/>
</dbReference>
<dbReference type="GO" id="GO:0006355">
    <property type="term" value="P:regulation of DNA-templated transcription"/>
    <property type="evidence" value="ECO:0007669"/>
    <property type="project" value="InterPro"/>
</dbReference>
<dbReference type="PROSITE" id="PS51005">
    <property type="entry name" value="NAC"/>
    <property type="match status" value="1"/>
</dbReference>
<name>A0A8X7ZEW9_POPTO</name>
<gene>
    <name evidence="2" type="ORF">POTOM_032555</name>
</gene>
<accession>A0A8X7ZEW9</accession>
<feature type="domain" description="NAC" evidence="1">
    <location>
        <begin position="4"/>
        <end position="198"/>
    </location>
</feature>
<evidence type="ECO:0000313" key="3">
    <source>
        <dbReference type="Proteomes" id="UP000886885"/>
    </source>
</evidence>
<evidence type="ECO:0000313" key="2">
    <source>
        <dbReference type="EMBL" id="KAG6762070.1"/>
    </source>
</evidence>
<dbReference type="OrthoDB" id="622307at2759"/>
<dbReference type="AlphaFoldDB" id="A0A8X7ZEW9"/>
<dbReference type="PANTHER" id="PTHR31744">
    <property type="entry name" value="PROTEIN CUP-SHAPED COTYLEDON 2-RELATED"/>
    <property type="match status" value="1"/>
</dbReference>
<dbReference type="InterPro" id="IPR003441">
    <property type="entry name" value="NAC-dom"/>
</dbReference>
<keyword evidence="3" id="KW-1185">Reference proteome</keyword>
<dbReference type="EMBL" id="JAAWWB010000017">
    <property type="protein sequence ID" value="KAG6762070.1"/>
    <property type="molecule type" value="Genomic_DNA"/>
</dbReference>
<proteinExistence type="predicted"/>
<dbReference type="Pfam" id="PF02365">
    <property type="entry name" value="NAM"/>
    <property type="match status" value="2"/>
</dbReference>
<comment type="caution">
    <text evidence="2">The sequence shown here is derived from an EMBL/GenBank/DDBJ whole genome shotgun (WGS) entry which is preliminary data.</text>
</comment>
<sequence>MEELPLGYRFYPTEEELVSFYLHNKLEGRRQELQRVIPEISIYDIEPGDLPRKNLFHPLLFFLTTDKHSTGLLKMLQVTLVCLSQYVAELSGELCRGNTEQWFFFTPRQAREARGGRPNRTTATGYWKATGSPGYVYSSDNRVIGLKKTMVFYTGKAPSGRKTKWKMNEYRAIEVHESSRNATSKLRHEFSLCRVYVVSGSFRAFDRRPLEAVTRGTRHLLGGAPLGDAAPTPAQDPIIVEMTSSPETSYSGGDHVDYPGTAASATWGRILHGNDRNNWIGPAQIDL</sequence>
<dbReference type="GO" id="GO:0003677">
    <property type="term" value="F:DNA binding"/>
    <property type="evidence" value="ECO:0007669"/>
    <property type="project" value="InterPro"/>
</dbReference>